<name>A0A8H3BE53_9AGAM</name>
<evidence type="ECO:0000313" key="3">
    <source>
        <dbReference type="Proteomes" id="UP000663888"/>
    </source>
</evidence>
<accession>A0A8H3BE53</accession>
<proteinExistence type="predicted"/>
<dbReference type="Proteomes" id="UP000663888">
    <property type="component" value="Unassembled WGS sequence"/>
</dbReference>
<dbReference type="InterPro" id="IPR046528">
    <property type="entry name" value="DUF6593"/>
</dbReference>
<organism evidence="2 3">
    <name type="scientific">Rhizoctonia solani</name>
    <dbReference type="NCBI Taxonomy" id="456999"/>
    <lineage>
        <taxon>Eukaryota</taxon>
        <taxon>Fungi</taxon>
        <taxon>Dikarya</taxon>
        <taxon>Basidiomycota</taxon>
        <taxon>Agaricomycotina</taxon>
        <taxon>Agaricomycetes</taxon>
        <taxon>Cantharellales</taxon>
        <taxon>Ceratobasidiaceae</taxon>
        <taxon>Rhizoctonia</taxon>
    </lineage>
</organism>
<dbReference type="Pfam" id="PF20236">
    <property type="entry name" value="DUF6593"/>
    <property type="match status" value="1"/>
</dbReference>
<gene>
    <name evidence="2" type="ORF">RDB_LOCUS73521</name>
</gene>
<dbReference type="EMBL" id="CAJMWX010001045">
    <property type="protein sequence ID" value="CAE6454149.1"/>
    <property type="molecule type" value="Genomic_DNA"/>
</dbReference>
<dbReference type="AlphaFoldDB" id="A0A8H3BE53"/>
<evidence type="ECO:0000259" key="1">
    <source>
        <dbReference type="Pfam" id="PF20236"/>
    </source>
</evidence>
<reference evidence="2" key="1">
    <citation type="submission" date="2021-01" db="EMBL/GenBank/DDBJ databases">
        <authorList>
            <person name="Kaushik A."/>
        </authorList>
    </citation>
    <scope>NUCLEOTIDE SEQUENCE</scope>
    <source>
        <strain evidence="2">AG4-R118</strain>
    </source>
</reference>
<protein>
    <recommendedName>
        <fullName evidence="1">DUF6593 domain-containing protein</fullName>
    </recommendedName>
</protein>
<sequence length="239" mass="26817">MESRPEYPTPLCFQSHLPYIHVHCIHHIYRPWLSLTSSSLHAPSYCTCTTLNTMKLVVNEMPTAGSAILNNTDGASPPAYIVGVRGDESTIYDGRDGRLLCEIDWVNDCIYVDEKSVPVSDFLQPTPNGSGMTMHFRGRKYLWEIRGRDLVLRLALHNAPDTIMLARYHQRYGPAVFNRKDFLEITPCGASMAGVIIASFWILKQANGLKKLPSELRAPPSPPWVHAQPVWSEKNAVSV</sequence>
<evidence type="ECO:0000313" key="2">
    <source>
        <dbReference type="EMBL" id="CAE6454149.1"/>
    </source>
</evidence>
<comment type="caution">
    <text evidence="2">The sequence shown here is derived from an EMBL/GenBank/DDBJ whole genome shotgun (WGS) entry which is preliminary data.</text>
</comment>
<feature type="domain" description="DUF6593" evidence="1">
    <location>
        <begin position="79"/>
        <end position="205"/>
    </location>
</feature>